<dbReference type="PANTHER" id="PTHR35604:SF2">
    <property type="entry name" value="TRANSPOSASE INSH FOR INSERTION SEQUENCE ELEMENT IS5A-RELATED"/>
    <property type="match status" value="1"/>
</dbReference>
<dbReference type="Pfam" id="PF05598">
    <property type="entry name" value="DUF772"/>
    <property type="match status" value="1"/>
</dbReference>
<reference evidence="3 4" key="1">
    <citation type="submission" date="2019-02" db="EMBL/GenBank/DDBJ databases">
        <title>Deep-cultivation of Planctomycetes and their phenomic and genomic characterization uncovers novel biology.</title>
        <authorList>
            <person name="Wiegand S."/>
            <person name="Jogler M."/>
            <person name="Boedeker C."/>
            <person name="Pinto D."/>
            <person name="Vollmers J."/>
            <person name="Rivas-Marin E."/>
            <person name="Kohn T."/>
            <person name="Peeters S.H."/>
            <person name="Heuer A."/>
            <person name="Rast P."/>
            <person name="Oberbeckmann S."/>
            <person name="Bunk B."/>
            <person name="Jeske O."/>
            <person name="Meyerdierks A."/>
            <person name="Storesund J.E."/>
            <person name="Kallscheuer N."/>
            <person name="Luecker S."/>
            <person name="Lage O.M."/>
            <person name="Pohl T."/>
            <person name="Merkel B.J."/>
            <person name="Hornburger P."/>
            <person name="Mueller R.-W."/>
            <person name="Bruemmer F."/>
            <person name="Labrenz M."/>
            <person name="Spormann A.M."/>
            <person name="Op den Camp H."/>
            <person name="Overmann J."/>
            <person name="Amann R."/>
            <person name="Jetten M.S.M."/>
            <person name="Mascher T."/>
            <person name="Medema M.H."/>
            <person name="Devos D.P."/>
            <person name="Kaster A.-K."/>
            <person name="Ovreas L."/>
            <person name="Rohde M."/>
            <person name="Galperin M.Y."/>
            <person name="Jogler C."/>
        </authorList>
    </citation>
    <scope>NUCLEOTIDE SEQUENCE [LARGE SCALE GENOMIC DNA]</scope>
    <source>
        <strain evidence="3 4">Pla175</strain>
    </source>
</reference>
<gene>
    <name evidence="3" type="ORF">Pla175_30740</name>
</gene>
<accession>A0A518DDX2</accession>
<feature type="compositionally biased region" description="Basic residues" evidence="1">
    <location>
        <begin position="196"/>
        <end position="211"/>
    </location>
</feature>
<name>A0A518DDX2_9BACT</name>
<keyword evidence="4" id="KW-1185">Reference proteome</keyword>
<protein>
    <recommendedName>
        <fullName evidence="2">Transposase InsH N-terminal domain-containing protein</fullName>
    </recommendedName>
</protein>
<feature type="domain" description="Transposase InsH N-terminal" evidence="2">
    <location>
        <begin position="25"/>
        <end position="122"/>
    </location>
</feature>
<feature type="region of interest" description="Disordered" evidence="1">
    <location>
        <begin position="161"/>
        <end position="211"/>
    </location>
</feature>
<dbReference type="PANTHER" id="PTHR35604">
    <property type="entry name" value="TRANSPOSASE INSH FOR INSERTION SEQUENCE ELEMENT IS5A-RELATED"/>
    <property type="match status" value="1"/>
</dbReference>
<feature type="compositionally biased region" description="Basic and acidic residues" evidence="1">
    <location>
        <begin position="183"/>
        <end position="195"/>
    </location>
</feature>
<dbReference type="EMBL" id="CP036291">
    <property type="protein sequence ID" value="QDU89680.1"/>
    <property type="molecule type" value="Genomic_DNA"/>
</dbReference>
<organism evidence="3 4">
    <name type="scientific">Pirellulimonas nuda</name>
    <dbReference type="NCBI Taxonomy" id="2528009"/>
    <lineage>
        <taxon>Bacteria</taxon>
        <taxon>Pseudomonadati</taxon>
        <taxon>Planctomycetota</taxon>
        <taxon>Planctomycetia</taxon>
        <taxon>Pirellulales</taxon>
        <taxon>Lacipirellulaceae</taxon>
        <taxon>Pirellulimonas</taxon>
    </lineage>
</organism>
<sequence length="211" mass="23808">MGMGRRERDRQDVLFVTAQQLPKSQGHAFYKRLNRLLSEAGFDREVEKLCEPYYQPTGTRGRPSVPPGVYFRMLMVGYFEGIGSQRGIAWRCADSLSLREFLGVPLTEATPDHSTLSRVRDRLPLEVHQEVFRLVLQLAAQQGLLKGKTVAVDSTTLEADAAMKSPPSADAAPGLRRGGRGLEGVRHWLDEEGRSDRKRRRAERRRGPPLR</sequence>
<dbReference type="InterPro" id="IPR008490">
    <property type="entry name" value="Transposase_InsH_N"/>
</dbReference>
<evidence type="ECO:0000313" key="4">
    <source>
        <dbReference type="Proteomes" id="UP000317429"/>
    </source>
</evidence>
<proteinExistence type="predicted"/>
<evidence type="ECO:0000313" key="3">
    <source>
        <dbReference type="EMBL" id="QDU89680.1"/>
    </source>
</evidence>
<dbReference type="AlphaFoldDB" id="A0A518DDX2"/>
<evidence type="ECO:0000256" key="1">
    <source>
        <dbReference type="SAM" id="MobiDB-lite"/>
    </source>
</evidence>
<dbReference type="KEGG" id="pnd:Pla175_30740"/>
<dbReference type="Proteomes" id="UP000317429">
    <property type="component" value="Chromosome"/>
</dbReference>
<evidence type="ECO:0000259" key="2">
    <source>
        <dbReference type="Pfam" id="PF05598"/>
    </source>
</evidence>